<evidence type="ECO:0000313" key="4">
    <source>
        <dbReference type="EMBL" id="QTH62610.1"/>
    </source>
</evidence>
<dbReference type="Gene3D" id="2.40.50.580">
    <property type="match status" value="1"/>
</dbReference>
<organism evidence="4 5">
    <name type="scientific">Psychrosphaera ytuae</name>
    <dbReference type="NCBI Taxonomy" id="2820710"/>
    <lineage>
        <taxon>Bacteria</taxon>
        <taxon>Pseudomonadati</taxon>
        <taxon>Pseudomonadota</taxon>
        <taxon>Gammaproteobacteria</taxon>
        <taxon>Alteromonadales</taxon>
        <taxon>Pseudoalteromonadaceae</taxon>
        <taxon>Psychrosphaera</taxon>
    </lineage>
</organism>
<gene>
    <name evidence="1 4" type="primary">sfsA</name>
    <name evidence="4" type="ORF">J1N51_07405</name>
</gene>
<dbReference type="Proteomes" id="UP000682739">
    <property type="component" value="Chromosome"/>
</dbReference>
<reference evidence="4" key="1">
    <citation type="submission" date="2021-03" db="EMBL/GenBank/DDBJ databases">
        <title>Description of Psychrosphaera ytuae sp. nov. isolated from deep sea sediment of South China Sea.</title>
        <authorList>
            <person name="Zhang J."/>
            <person name="Xu X.-D."/>
        </authorList>
    </citation>
    <scope>NUCLEOTIDE SEQUENCE</scope>
    <source>
        <strain evidence="4">MTZ26</strain>
    </source>
</reference>
<feature type="domain" description="SfsA N-terminal OB" evidence="3">
    <location>
        <begin position="12"/>
        <end position="78"/>
    </location>
</feature>
<evidence type="ECO:0000256" key="1">
    <source>
        <dbReference type="HAMAP-Rule" id="MF_00095"/>
    </source>
</evidence>
<sequence>METKDLQQATLLKRYKRFLVDVEQEGKTFTIYCNNTGAMTGCAEPGFTALYSTSGNPKRKYQHTLEKTITANGHFVGVNTIKANDIVKQAIEQDLVPELKGYETLRTEVKYGEENSRIDLLLSDSNKVDCYIEIKSTTLLLDDDSGLGAFPDAKSTRGQKHLRELMTMKQQGNRSVLVFLVQHTGIKAVTAAQHIDPKYTDLIKEVLNQGVEILVLHTHITAEQTTVSHSSSFVSPEKVDFSQYS</sequence>
<dbReference type="AlphaFoldDB" id="A0A975HH15"/>
<protein>
    <recommendedName>
        <fullName evidence="1">Sugar fermentation stimulation protein homolog</fullName>
    </recommendedName>
</protein>
<dbReference type="Gene3D" id="3.40.1350.60">
    <property type="match status" value="1"/>
</dbReference>
<keyword evidence="5" id="KW-1185">Reference proteome</keyword>
<dbReference type="RefSeq" id="WP_208829926.1">
    <property type="nucleotide sequence ID" value="NZ_CP072110.1"/>
</dbReference>
<dbReference type="NCBIfam" id="TIGR00230">
    <property type="entry name" value="sfsA"/>
    <property type="match status" value="1"/>
</dbReference>
<dbReference type="PANTHER" id="PTHR30545:SF2">
    <property type="entry name" value="SUGAR FERMENTATION STIMULATION PROTEIN A"/>
    <property type="match status" value="1"/>
</dbReference>
<evidence type="ECO:0000259" key="2">
    <source>
        <dbReference type="Pfam" id="PF03749"/>
    </source>
</evidence>
<dbReference type="CDD" id="cd22359">
    <property type="entry name" value="SfsA-like_bacterial"/>
    <property type="match status" value="1"/>
</dbReference>
<dbReference type="HAMAP" id="MF_00095">
    <property type="entry name" value="SfsA"/>
    <property type="match status" value="1"/>
</dbReference>
<accession>A0A975HH15</accession>
<dbReference type="Pfam" id="PF03749">
    <property type="entry name" value="SfsA"/>
    <property type="match status" value="1"/>
</dbReference>
<evidence type="ECO:0000313" key="5">
    <source>
        <dbReference type="Proteomes" id="UP000682739"/>
    </source>
</evidence>
<dbReference type="InterPro" id="IPR041465">
    <property type="entry name" value="SfsA_N"/>
</dbReference>
<feature type="domain" description="Sugar fermentation stimulation protein C-terminal" evidence="2">
    <location>
        <begin position="83"/>
        <end position="223"/>
    </location>
</feature>
<name>A0A975HH15_9GAMM</name>
<comment type="similarity">
    <text evidence="1">Belongs to the SfsA family.</text>
</comment>
<dbReference type="Pfam" id="PF17746">
    <property type="entry name" value="SfsA_N"/>
    <property type="match status" value="1"/>
</dbReference>
<evidence type="ECO:0000259" key="3">
    <source>
        <dbReference type="Pfam" id="PF17746"/>
    </source>
</evidence>
<dbReference type="InterPro" id="IPR005224">
    <property type="entry name" value="SfsA"/>
</dbReference>
<dbReference type="PANTHER" id="PTHR30545">
    <property type="entry name" value="SUGAR FERMENTATION STIMULATION PROTEIN A"/>
    <property type="match status" value="1"/>
</dbReference>
<dbReference type="InterPro" id="IPR040452">
    <property type="entry name" value="SfsA_C"/>
</dbReference>
<proteinExistence type="inferred from homology"/>
<dbReference type="KEGG" id="psym:J1N51_07405"/>
<dbReference type="EMBL" id="CP072110">
    <property type="protein sequence ID" value="QTH62610.1"/>
    <property type="molecule type" value="Genomic_DNA"/>
</dbReference>
<dbReference type="GO" id="GO:0003677">
    <property type="term" value="F:DNA binding"/>
    <property type="evidence" value="ECO:0007669"/>
    <property type="project" value="InterPro"/>
</dbReference>